<accession>A0AAN8MQ89</accession>
<gene>
    <name evidence="2" type="ORF">TWF718_010161</name>
</gene>
<dbReference type="Proteomes" id="UP001313282">
    <property type="component" value="Unassembled WGS sequence"/>
</dbReference>
<evidence type="ECO:0000313" key="2">
    <source>
        <dbReference type="EMBL" id="KAK6334714.1"/>
    </source>
</evidence>
<comment type="caution">
    <text evidence="2">The sequence shown here is derived from an EMBL/GenBank/DDBJ whole genome shotgun (WGS) entry which is preliminary data.</text>
</comment>
<evidence type="ECO:0000256" key="1">
    <source>
        <dbReference type="SAM" id="MobiDB-lite"/>
    </source>
</evidence>
<protein>
    <submittedName>
        <fullName evidence="2">Uncharacterized protein</fullName>
    </submittedName>
</protein>
<reference evidence="2 3" key="1">
    <citation type="submission" date="2019-10" db="EMBL/GenBank/DDBJ databases">
        <authorList>
            <person name="Palmer J.M."/>
        </authorList>
    </citation>
    <scope>NUCLEOTIDE SEQUENCE [LARGE SCALE GENOMIC DNA]</scope>
    <source>
        <strain evidence="2 3">TWF718</strain>
    </source>
</reference>
<feature type="region of interest" description="Disordered" evidence="1">
    <location>
        <begin position="1"/>
        <end position="47"/>
    </location>
</feature>
<feature type="region of interest" description="Disordered" evidence="1">
    <location>
        <begin position="80"/>
        <end position="116"/>
    </location>
</feature>
<proteinExistence type="predicted"/>
<name>A0AAN8MQ89_9PEZI</name>
<dbReference type="EMBL" id="JAVHNR010000008">
    <property type="protein sequence ID" value="KAK6334714.1"/>
    <property type="molecule type" value="Genomic_DNA"/>
</dbReference>
<feature type="compositionally biased region" description="Pro residues" evidence="1">
    <location>
        <begin position="29"/>
        <end position="41"/>
    </location>
</feature>
<sequence>MYHHPANNSAYQSPYPQSAPQIQQVSFIRPPPGLNVPPRTPSPEGTYIAPPPGIPLPQHLPSMAMPKLPPGIPILQAPVIALPQPPGTPIPPPPGFSKPQSTQSQPDMPQPEPPMARLEPLEASQRHVQQIIDSMNKETMRLKQDRAFQDVLFSNGLLYTTCPNAWNTCDCEFCIGIRYIRQYKNLDAIGERLWGNPEYAFWREFPNTHGCKECKCEDCAKLEQKEKKVEVPDVLEPDWTLWYGPGGRPKLNGQSSGVQLDELQQPPKFRGRPAESQGQSSFADSRAEAMLREYLSTHGAAQPLVEMPRTEVQQYNNASGTVKSNGVKTNGANHPLRNFILPGESTPDYSPHIGRQYGVVGQPAVKKMNTFPNGIYHSGDHHHRGPPR</sequence>
<organism evidence="2 3">
    <name type="scientific">Orbilia javanica</name>
    <dbReference type="NCBI Taxonomy" id="47235"/>
    <lineage>
        <taxon>Eukaryota</taxon>
        <taxon>Fungi</taxon>
        <taxon>Dikarya</taxon>
        <taxon>Ascomycota</taxon>
        <taxon>Pezizomycotina</taxon>
        <taxon>Orbiliomycetes</taxon>
        <taxon>Orbiliales</taxon>
        <taxon>Orbiliaceae</taxon>
        <taxon>Orbilia</taxon>
    </lineage>
</organism>
<feature type="compositionally biased region" description="Pro residues" evidence="1">
    <location>
        <begin position="83"/>
        <end position="96"/>
    </location>
</feature>
<evidence type="ECO:0000313" key="3">
    <source>
        <dbReference type="Proteomes" id="UP001313282"/>
    </source>
</evidence>
<dbReference type="AlphaFoldDB" id="A0AAN8MQ89"/>
<feature type="compositionally biased region" description="Polar residues" evidence="1">
    <location>
        <begin position="1"/>
        <end position="26"/>
    </location>
</feature>
<keyword evidence="3" id="KW-1185">Reference proteome</keyword>